<dbReference type="Pfam" id="PF07940">
    <property type="entry name" value="Hepar_II_III_C"/>
    <property type="match status" value="2"/>
</dbReference>
<dbReference type="EMBL" id="JBHUMX010000006">
    <property type="protein sequence ID" value="MFD2627848.1"/>
    <property type="molecule type" value="Genomic_DNA"/>
</dbReference>
<dbReference type="Gene3D" id="1.50.10.100">
    <property type="entry name" value="Chondroitin AC/alginate lyase"/>
    <property type="match status" value="2"/>
</dbReference>
<feature type="domain" description="Heparinase II/III-like C-terminal" evidence="5">
    <location>
        <begin position="1005"/>
        <end position="1202"/>
    </location>
</feature>
<keyword evidence="3" id="KW-0574">Periplasm</keyword>
<feature type="domain" description="Heparin-sulfate lyase N-terminal" evidence="6">
    <location>
        <begin position="147"/>
        <end position="416"/>
    </location>
</feature>
<name>A0ABW5PX62_9BACI</name>
<dbReference type="InterPro" id="IPR012480">
    <property type="entry name" value="Hepar_II_III_C"/>
</dbReference>
<evidence type="ECO:0000313" key="8">
    <source>
        <dbReference type="Proteomes" id="UP001597451"/>
    </source>
</evidence>
<dbReference type="RefSeq" id="WP_379560507.1">
    <property type="nucleotide sequence ID" value="NZ_JBHUMX010000006.1"/>
</dbReference>
<comment type="subcellular location">
    <subcellularLocation>
        <location evidence="1">Periplasm</location>
    </subcellularLocation>
</comment>
<evidence type="ECO:0000259" key="6">
    <source>
        <dbReference type="Pfam" id="PF16889"/>
    </source>
</evidence>
<dbReference type="Gene3D" id="2.70.98.70">
    <property type="match status" value="2"/>
</dbReference>
<keyword evidence="4" id="KW-0456">Lyase</keyword>
<dbReference type="Pfam" id="PF16889">
    <property type="entry name" value="Hepar_II_III_N"/>
    <property type="match status" value="2"/>
</dbReference>
<comment type="caution">
    <text evidence="7">The sequence shown here is derived from an EMBL/GenBank/DDBJ whole genome shotgun (WGS) entry which is preliminary data.</text>
</comment>
<accession>A0ABW5PX62</accession>
<dbReference type="SUPFAM" id="SSF48230">
    <property type="entry name" value="Chondroitin AC/alginate lyase"/>
    <property type="match status" value="2"/>
</dbReference>
<sequence>MYVGGWLDDSENWYYPKSSKITVEDKANFIIKSDFETGYLIYGDNNGFENPPRKKNIKISTGKHTISFKGVKDNSLTVQLYLLLYNSNNLENKIRFDLNQEINFQINTAQSFKIALRIEGKGKLEINNMFIKEIKEEPTLLKLDKENYKHFEVILPNNHNKDYQLAVNQLNSSNLFNFRNYGTVQYNQSIDWLDDHSKGRGYLRLLNGFVWLGDFTKAAKVSKSKSIVNRALSLIHDWIEKNPYPGPKKNMAWHDETSALRLLNWINFLFAAEEVTSHKDLRKLYLEIRKLVDIMLSEEFYAGKNNHGMFQSFALIVYANLFINENTNRVKNLAINRLKVYFEYIISEEGVHKEHTPLYHYIIASNLKKYGEILINIDKEFGEYLLQKYKSTLTYSKHIIKPNGYFPQIGDNENTKPIELGYKSLYKEKQFEFAITKGVHGVAPSINNIVFEKSGYAIFRNNWELKDEATYLLFNAAYHTSYHKHSDDLSFILYACGEDIFVDSGPFGYEYNNDFTKYGYSSFAHNTLIVDNNSLPRVDNNYDATKITSYELNKEQSEVTGVNKRYAGVVHERTIAYDNQEEIRIIDKVSSKNEHDYKLLFHLSSIIIPVIYGDKIYLYRDQVLIGIMEFTSDVKLDKQLIRGKKDNNFVQGWQFKKFGTKQQVYNISVLAKNVENLNIETKIKLFTKKSMINNYQFLPYNEFDNNEKQLNLCLKYADLLVDKSLYIPSRGIKPIYLDSKIYNWKEYPINDNSYKFRIHTLEGLEHLAKAFKKTGKVKYLNKGAEIFQSWVKNNSFVNYTLNKWSYYGQGTALRVLYLLEFLNEYESEFKLDSNFEKILYNFFVEHKSLLEAEAFYKFNDNHGMFQDVALISILLKYPSLDDQPGSSMQLAIKRLYKQINNTISADGVSKEHSPDYQLQIYNFLSKIISWLKSNKITIKEEIEQRIKKMPDFFAYLLKPDLTLPLFGDTTKAKLNLSSILNYDKYPMLAYVFSGGEEGLTPSKNKIFRESGYYVLRSTLNQFEQIYMAGIVNFNSKVHQHADNLSFELYAYGKDIIVDSGKFSYSRSKERSYMVSNLAHNTLLVNDKDMLLEQKYIGESDITSFSETNDGATVKMINNCFHSVSHVREIDFNDNGEIVLIDTIKSSLTNKYSLLFHISPEFNIKQITDHAAILESDDNSVEVEISQKSALCKLLVEDSFYSRTNYSVENNKLIRFDAISNDFEFKTSIIITKK</sequence>
<evidence type="ECO:0000256" key="2">
    <source>
        <dbReference type="ARBA" id="ARBA00022729"/>
    </source>
</evidence>
<evidence type="ECO:0000313" key="7">
    <source>
        <dbReference type="EMBL" id="MFD2627848.1"/>
    </source>
</evidence>
<evidence type="ECO:0000256" key="4">
    <source>
        <dbReference type="ARBA" id="ARBA00023239"/>
    </source>
</evidence>
<dbReference type="InterPro" id="IPR031680">
    <property type="entry name" value="Hepar_II_III_N"/>
</dbReference>
<evidence type="ECO:0000259" key="5">
    <source>
        <dbReference type="Pfam" id="PF07940"/>
    </source>
</evidence>
<reference evidence="8" key="1">
    <citation type="journal article" date="2019" name="Int. J. Syst. Evol. Microbiol.">
        <title>The Global Catalogue of Microorganisms (GCM) 10K type strain sequencing project: providing services to taxonomists for standard genome sequencing and annotation.</title>
        <authorList>
            <consortium name="The Broad Institute Genomics Platform"/>
            <consortium name="The Broad Institute Genome Sequencing Center for Infectious Disease"/>
            <person name="Wu L."/>
            <person name="Ma J."/>
        </authorList>
    </citation>
    <scope>NUCLEOTIDE SEQUENCE [LARGE SCALE GENOMIC DNA]</scope>
    <source>
        <strain evidence="8">TISTR 1858</strain>
    </source>
</reference>
<dbReference type="PANTHER" id="PTHR39210:SF1">
    <property type="entry name" value="HEPARIN-SULFATE LYASE"/>
    <property type="match status" value="1"/>
</dbReference>
<protein>
    <submittedName>
        <fullName evidence="7">Heparinase II/III family protein</fullName>
    </submittedName>
</protein>
<evidence type="ECO:0000256" key="1">
    <source>
        <dbReference type="ARBA" id="ARBA00004418"/>
    </source>
</evidence>
<evidence type="ECO:0000256" key="3">
    <source>
        <dbReference type="ARBA" id="ARBA00022764"/>
    </source>
</evidence>
<keyword evidence="2" id="KW-0732">Signal</keyword>
<keyword evidence="8" id="KW-1185">Reference proteome</keyword>
<dbReference type="InterPro" id="IPR008929">
    <property type="entry name" value="Chondroitin_lyas"/>
</dbReference>
<dbReference type="Proteomes" id="UP001597451">
    <property type="component" value="Unassembled WGS sequence"/>
</dbReference>
<dbReference type="PANTHER" id="PTHR39210">
    <property type="entry name" value="HEPARIN-SULFATE LYASE"/>
    <property type="match status" value="1"/>
</dbReference>
<organism evidence="7 8">
    <name type="scientific">Oceanobacillus kapialis</name>
    <dbReference type="NCBI Taxonomy" id="481353"/>
    <lineage>
        <taxon>Bacteria</taxon>
        <taxon>Bacillati</taxon>
        <taxon>Bacillota</taxon>
        <taxon>Bacilli</taxon>
        <taxon>Bacillales</taxon>
        <taxon>Bacillaceae</taxon>
        <taxon>Oceanobacillus</taxon>
    </lineage>
</organism>
<gene>
    <name evidence="7" type="ORF">ACFSUN_03440</name>
</gene>
<proteinExistence type="predicted"/>
<feature type="domain" description="Heparinase II/III-like C-terminal" evidence="5">
    <location>
        <begin position="450"/>
        <end position="660"/>
    </location>
</feature>
<feature type="domain" description="Heparin-sulfate lyase N-terminal" evidence="6">
    <location>
        <begin position="726"/>
        <end position="975"/>
    </location>
</feature>